<evidence type="ECO:0008006" key="3">
    <source>
        <dbReference type="Google" id="ProtNLM"/>
    </source>
</evidence>
<feature type="transmembrane region" description="Helical" evidence="1">
    <location>
        <begin position="305"/>
        <end position="332"/>
    </location>
</feature>
<feature type="transmembrane region" description="Helical" evidence="1">
    <location>
        <begin position="40"/>
        <end position="60"/>
    </location>
</feature>
<evidence type="ECO:0000313" key="2">
    <source>
        <dbReference type="EMBL" id="ABP76253.1"/>
    </source>
</evidence>
<dbReference type="AlphaFoldDB" id="A4Y8H0"/>
<feature type="transmembrane region" description="Helical" evidence="1">
    <location>
        <begin position="115"/>
        <end position="136"/>
    </location>
</feature>
<dbReference type="STRING" id="319224.Sputcn32_2532"/>
<name>A4Y8H0_SHEPC</name>
<keyword evidence="1" id="KW-0472">Membrane</keyword>
<keyword evidence="1" id="KW-1133">Transmembrane helix</keyword>
<protein>
    <recommendedName>
        <fullName evidence="3">Oligosaccharide repeat unit polymerase</fullName>
    </recommendedName>
</protein>
<accession>A4Y8H0</accession>
<feature type="transmembrane region" description="Helical" evidence="1">
    <location>
        <begin position="6"/>
        <end position="28"/>
    </location>
</feature>
<dbReference type="EMBL" id="CP000681">
    <property type="protein sequence ID" value="ABP76253.1"/>
    <property type="molecule type" value="Genomic_DNA"/>
</dbReference>
<feature type="transmembrane region" description="Helical" evidence="1">
    <location>
        <begin position="142"/>
        <end position="168"/>
    </location>
</feature>
<feature type="transmembrane region" description="Helical" evidence="1">
    <location>
        <begin position="80"/>
        <end position="103"/>
    </location>
</feature>
<dbReference type="KEGG" id="spc:Sputcn32_2532"/>
<feature type="transmembrane region" description="Helical" evidence="1">
    <location>
        <begin position="339"/>
        <end position="372"/>
    </location>
</feature>
<gene>
    <name evidence="2" type="ordered locus">Sputcn32_2532</name>
</gene>
<proteinExistence type="predicted"/>
<dbReference type="eggNOG" id="ENOG5032CZI">
    <property type="taxonomic scope" value="Bacteria"/>
</dbReference>
<sequence>MLKAILVNPFMIVGFSFLVSYLLYTFPFSNKYYELDFTSILPGLYFILLNFFGGIIWSKLNLFYSKGRGAQYKSTAKIKINILGAIVVLLILIEFFIYGIPLLGHVAYTDFGAPIIHVALVSSMLVLSILSCFNYSTSSKWMYISLFISILILNRFLILFIFISSIIVYLCSANIRFKKLFVVILGVIFFIYLFGVLGTWRMSNIMDVPYKQAQDYILTAGNASDYYKDTGLPVSVFWFWVYVTSPLSNFVLNIKFNEVGDLYNIINVISFELFPQTISKHLGEYPIEVMLLSENLNVSTAVTPVYVALGYLGITIYFLYYSSVFFLVTLMLKGDMRKVIIVLFSTLSMFMIFFNVIIMPIFIFSILVSFFMSLSVTRNLRC</sequence>
<feature type="transmembrane region" description="Helical" evidence="1">
    <location>
        <begin position="180"/>
        <end position="200"/>
    </location>
</feature>
<dbReference type="HOGENOM" id="CLU_723391_0_0_6"/>
<organism evidence="2">
    <name type="scientific">Shewanella putrefaciens (strain CN-32 / ATCC BAA-453)</name>
    <dbReference type="NCBI Taxonomy" id="319224"/>
    <lineage>
        <taxon>Bacteria</taxon>
        <taxon>Pseudomonadati</taxon>
        <taxon>Pseudomonadota</taxon>
        <taxon>Gammaproteobacteria</taxon>
        <taxon>Alteromonadales</taxon>
        <taxon>Shewanellaceae</taxon>
        <taxon>Shewanella</taxon>
    </lineage>
</organism>
<keyword evidence="1" id="KW-0812">Transmembrane</keyword>
<reference evidence="2" key="1">
    <citation type="submission" date="2007-04" db="EMBL/GenBank/DDBJ databases">
        <title>Complete sequence of Shewanella putrefaciens CN-32.</title>
        <authorList>
            <consortium name="US DOE Joint Genome Institute"/>
            <person name="Copeland A."/>
            <person name="Lucas S."/>
            <person name="Lapidus A."/>
            <person name="Barry K."/>
            <person name="Detter J.C."/>
            <person name="Glavina del Rio T."/>
            <person name="Hammon N."/>
            <person name="Israni S."/>
            <person name="Dalin E."/>
            <person name="Tice H."/>
            <person name="Pitluck S."/>
            <person name="Chain P."/>
            <person name="Malfatti S."/>
            <person name="Shin M."/>
            <person name="Vergez L."/>
            <person name="Schmutz J."/>
            <person name="Larimer F."/>
            <person name="Land M."/>
            <person name="Hauser L."/>
            <person name="Kyrpides N."/>
            <person name="Mikhailova N."/>
            <person name="Romine M.F."/>
            <person name="Fredrickson J."/>
            <person name="Tiedje J."/>
            <person name="Richardson P."/>
        </authorList>
    </citation>
    <scope>NUCLEOTIDE SEQUENCE [LARGE SCALE GENOMIC DNA]</scope>
    <source>
        <strain evidence="2">CN-32</strain>
    </source>
</reference>
<evidence type="ECO:0000256" key="1">
    <source>
        <dbReference type="SAM" id="Phobius"/>
    </source>
</evidence>